<feature type="signal peptide" evidence="1">
    <location>
        <begin position="1"/>
        <end position="25"/>
    </location>
</feature>
<dbReference type="AlphaFoldDB" id="A0A7R8Z1M3"/>
<evidence type="ECO:0000313" key="4">
    <source>
        <dbReference type="Proteomes" id="UP000594454"/>
    </source>
</evidence>
<gene>
    <name evidence="3" type="ORF">HERILL_LOCUS15992</name>
</gene>
<evidence type="ECO:0000256" key="1">
    <source>
        <dbReference type="SAM" id="SignalP"/>
    </source>
</evidence>
<dbReference type="Proteomes" id="UP000594454">
    <property type="component" value="Chromosome 6"/>
</dbReference>
<keyword evidence="1" id="KW-0732">Signal</keyword>
<dbReference type="EMBL" id="LR899014">
    <property type="protein sequence ID" value="CAD7093724.1"/>
    <property type="molecule type" value="Genomic_DNA"/>
</dbReference>
<dbReference type="InParanoid" id="A0A7R8Z1M3"/>
<keyword evidence="4" id="KW-1185">Reference proteome</keyword>
<accession>A0A7R8Z1M3</accession>
<feature type="domain" description="Farnesoic acid O-methyl transferase" evidence="2">
    <location>
        <begin position="47"/>
        <end position="181"/>
    </location>
</feature>
<evidence type="ECO:0000259" key="2">
    <source>
        <dbReference type="Pfam" id="PF12248"/>
    </source>
</evidence>
<protein>
    <recommendedName>
        <fullName evidence="2">Farnesoic acid O-methyl transferase domain-containing protein</fullName>
    </recommendedName>
</protein>
<name>A0A7R8Z1M3_HERIL</name>
<dbReference type="InterPro" id="IPR022041">
    <property type="entry name" value="Methyltransf_FA"/>
</dbReference>
<feature type="chain" id="PRO_5031560211" description="Farnesoic acid O-methyl transferase domain-containing protein" evidence="1">
    <location>
        <begin position="26"/>
        <end position="199"/>
    </location>
</feature>
<evidence type="ECO:0000313" key="3">
    <source>
        <dbReference type="EMBL" id="CAD7093724.1"/>
    </source>
</evidence>
<dbReference type="OrthoDB" id="8182187at2759"/>
<organism evidence="3 4">
    <name type="scientific">Hermetia illucens</name>
    <name type="common">Black soldier fly</name>
    <dbReference type="NCBI Taxonomy" id="343691"/>
    <lineage>
        <taxon>Eukaryota</taxon>
        <taxon>Metazoa</taxon>
        <taxon>Ecdysozoa</taxon>
        <taxon>Arthropoda</taxon>
        <taxon>Hexapoda</taxon>
        <taxon>Insecta</taxon>
        <taxon>Pterygota</taxon>
        <taxon>Neoptera</taxon>
        <taxon>Endopterygota</taxon>
        <taxon>Diptera</taxon>
        <taxon>Brachycera</taxon>
        <taxon>Stratiomyomorpha</taxon>
        <taxon>Stratiomyidae</taxon>
        <taxon>Hermetiinae</taxon>
        <taxon>Hermetia</taxon>
    </lineage>
</organism>
<proteinExistence type="predicted"/>
<sequence>MDPTRIIYPLFFASAFLSVTGGSHSAVPFLKLATCRDFNIKSSECQHYFPIDMLTNNISNEYKLHLTFYVMTTTAANIVLTDGNNKGKVRYKAVVGGYANTYSWLRNTSDTTVGLDSHKTGILSPLWPTPIVVRQKYDGQLSVAIPGVIDPLLRADASDLEVKSVCLYAWQAESRWFYNCNEDNEYRTMDGYTCVKLQQ</sequence>
<dbReference type="Pfam" id="PF12248">
    <property type="entry name" value="Methyltransf_FA"/>
    <property type="match status" value="1"/>
</dbReference>
<reference evidence="3 4" key="1">
    <citation type="submission" date="2020-11" db="EMBL/GenBank/DDBJ databases">
        <authorList>
            <person name="Wallbank WR R."/>
            <person name="Pardo Diaz C."/>
            <person name="Kozak K."/>
            <person name="Martin S."/>
            <person name="Jiggins C."/>
            <person name="Moest M."/>
            <person name="Warren A I."/>
            <person name="Generalovic N T."/>
            <person name="Byers J.R.P. K."/>
            <person name="Montejo-Kovacevich G."/>
            <person name="Yen C E."/>
        </authorList>
    </citation>
    <scope>NUCLEOTIDE SEQUENCE [LARGE SCALE GENOMIC DNA]</scope>
</reference>